<dbReference type="PANTHER" id="PTHR42912">
    <property type="entry name" value="METHYLTRANSFERASE"/>
    <property type="match status" value="1"/>
</dbReference>
<dbReference type="InterPro" id="IPR029063">
    <property type="entry name" value="SAM-dependent_MTases_sf"/>
</dbReference>
<accession>A4BLS7</accession>
<evidence type="ECO:0000313" key="3">
    <source>
        <dbReference type="Proteomes" id="UP000003374"/>
    </source>
</evidence>
<dbReference type="CDD" id="cd02440">
    <property type="entry name" value="AdoMet_MTases"/>
    <property type="match status" value="1"/>
</dbReference>
<dbReference type="STRING" id="314278.NB231_15633"/>
<protein>
    <submittedName>
        <fullName evidence="2">Pyochelin synthetase F</fullName>
    </submittedName>
</protein>
<dbReference type="eggNOG" id="COG0318">
    <property type="taxonomic scope" value="Bacteria"/>
</dbReference>
<proteinExistence type="predicted"/>
<dbReference type="EMBL" id="AAOF01000001">
    <property type="protein sequence ID" value="EAR23265.1"/>
    <property type="molecule type" value="Genomic_DNA"/>
</dbReference>
<evidence type="ECO:0000259" key="1">
    <source>
        <dbReference type="Pfam" id="PF08242"/>
    </source>
</evidence>
<organism evidence="2 3">
    <name type="scientific">Nitrococcus mobilis Nb-231</name>
    <dbReference type="NCBI Taxonomy" id="314278"/>
    <lineage>
        <taxon>Bacteria</taxon>
        <taxon>Pseudomonadati</taxon>
        <taxon>Pseudomonadota</taxon>
        <taxon>Gammaproteobacteria</taxon>
        <taxon>Chromatiales</taxon>
        <taxon>Ectothiorhodospiraceae</taxon>
        <taxon>Nitrococcus</taxon>
    </lineage>
</organism>
<reference evidence="2 3" key="1">
    <citation type="submission" date="2006-02" db="EMBL/GenBank/DDBJ databases">
        <authorList>
            <person name="Waterbury J."/>
            <person name="Ferriera S."/>
            <person name="Johnson J."/>
            <person name="Kravitz S."/>
            <person name="Halpern A."/>
            <person name="Remington K."/>
            <person name="Beeson K."/>
            <person name="Tran B."/>
            <person name="Rogers Y.-H."/>
            <person name="Friedman R."/>
            <person name="Venter J.C."/>
        </authorList>
    </citation>
    <scope>NUCLEOTIDE SEQUENCE [LARGE SCALE GENOMIC DNA]</scope>
    <source>
        <strain evidence="2 3">Nb-231</strain>
    </source>
</reference>
<dbReference type="PANTHER" id="PTHR42912:SF80">
    <property type="entry name" value="METHYLTRANSFERASE DOMAIN-CONTAINING PROTEIN"/>
    <property type="match status" value="1"/>
</dbReference>
<feature type="domain" description="Methyltransferase type 12" evidence="1">
    <location>
        <begin position="517"/>
        <end position="617"/>
    </location>
</feature>
<dbReference type="eggNOG" id="COG2226">
    <property type="taxonomic scope" value="Bacteria"/>
</dbReference>
<dbReference type="InterPro" id="IPR013217">
    <property type="entry name" value="Methyltransf_12"/>
</dbReference>
<keyword evidence="3" id="KW-1185">Reference proteome</keyword>
<evidence type="ECO:0000313" key="2">
    <source>
        <dbReference type="EMBL" id="EAR23265.1"/>
    </source>
</evidence>
<dbReference type="HOGENOM" id="CLU_400454_0_0_6"/>
<dbReference type="InterPro" id="IPR050508">
    <property type="entry name" value="Methyltransf_Superfamily"/>
</dbReference>
<dbReference type="Proteomes" id="UP000003374">
    <property type="component" value="Unassembled WGS sequence"/>
</dbReference>
<dbReference type="AlphaFoldDB" id="A4BLS7"/>
<dbReference type="GO" id="GO:0008168">
    <property type="term" value="F:methyltransferase activity"/>
    <property type="evidence" value="ECO:0007669"/>
    <property type="project" value="TreeGrafter"/>
</dbReference>
<gene>
    <name evidence="2" type="ORF">NB231_15633</name>
</gene>
<dbReference type="SUPFAM" id="SSF53335">
    <property type="entry name" value="S-adenosyl-L-methionine-dependent methyltransferases"/>
    <property type="match status" value="1"/>
</dbReference>
<name>A4BLS7_9GAMM</name>
<comment type="caution">
    <text evidence="2">The sequence shown here is derived from an EMBL/GenBank/DDBJ whole genome shotgun (WGS) entry which is preliminary data.</text>
</comment>
<dbReference type="SUPFAM" id="SSF46785">
    <property type="entry name" value="Winged helix' DNA-binding domain"/>
    <property type="match status" value="1"/>
</dbReference>
<dbReference type="Pfam" id="PF08242">
    <property type="entry name" value="Methyltransf_12"/>
    <property type="match status" value="1"/>
</dbReference>
<dbReference type="Gene3D" id="3.40.50.150">
    <property type="entry name" value="Vaccinia Virus protein VP39"/>
    <property type="match status" value="1"/>
</dbReference>
<dbReference type="InterPro" id="IPR036390">
    <property type="entry name" value="WH_DNA-bd_sf"/>
</dbReference>
<sequence>MATMSFHQIIFDGLERMRERTVLYGDAQQWNGARMLETVEQYRAALSWRGLGIGDSLIWDGEEDGQVLALRLAAMARGCTFVSAPGGAGDAVPVSSSILQDCVDDRGLETQRDELWCYQVRKGAFAWSEDTFSATLSELRATLEEVPRRIAVLAPLSGFGGDLCLAAWSLSAPVHYSGAKQPAGVFAFLERVAADRLIVSDHRLRELLAHPAAVLARCAPLRTLLIESSPGAEENDLESLVASGPLHCEKTVVVVPTDQGFLPTEEAFLRLQQEAQKVEEAAAAHPLVGEVRVLPDGVGKWTLLAVPAEQCPVTEEEGGEDFWNGYVQTRLAAHFTDFDWQAGVSATQRLARIALLSMVNALSRRGVFTERETGYSQQQILACAAERHRPLVSRWLAVLEQQGLLRRHGDGLRVSDRLDDYADAALEQAWDEMESVWREVAGSTGTIEYARENSACLAELLSGQRNAVEVLFPAGRMDLAEALYRESPAARYQHQAVAVLLTEIVAAHEQGDPVRILEVGAGTGATSEVVLPALAGEPVSYLYTDFSRFFLDQAVRRLGNDPRVTFAIYDIDSSPEAQGFSPNDFDVVIGGGVLNAARDTDASVLWLQQLLRPGGWLVITEPTMEEFWVMASQAFMLADASDERAQSGRTFLSLEQWHRVLAQAGLRCVLDLPPSGHPLATLGHRVFAARAKIDRAPLRRTDLERYCRQCLGDVISRVEILDRLPELRTGEPAAAEYGHCI</sequence>